<evidence type="ECO:0000313" key="2">
    <source>
        <dbReference type="Proteomes" id="UP000291142"/>
    </source>
</evidence>
<proteinExistence type="predicted"/>
<reference evidence="1 2" key="1">
    <citation type="submission" date="2019-02" db="EMBL/GenBank/DDBJ databases">
        <title>Hyunsoonleella sp., isolated from marine sediment.</title>
        <authorList>
            <person name="Liu B.-T."/>
        </authorList>
    </citation>
    <scope>NUCLEOTIDE SEQUENCE [LARGE SCALE GENOMIC DNA]</scope>
    <source>
        <strain evidence="1 2">T58</strain>
    </source>
</reference>
<accession>A0A4Q9FIL9</accession>
<organism evidence="1 2">
    <name type="scientific">Hyunsoonleella flava</name>
    <dbReference type="NCBI Taxonomy" id="2527939"/>
    <lineage>
        <taxon>Bacteria</taxon>
        <taxon>Pseudomonadati</taxon>
        <taxon>Bacteroidota</taxon>
        <taxon>Flavobacteriia</taxon>
        <taxon>Flavobacteriales</taxon>
        <taxon>Flavobacteriaceae</taxon>
    </lineage>
</organism>
<gene>
    <name evidence="1" type="ORF">EYD45_03085</name>
</gene>
<dbReference type="Proteomes" id="UP000291142">
    <property type="component" value="Unassembled WGS sequence"/>
</dbReference>
<dbReference type="AlphaFoldDB" id="A0A4Q9FIL9"/>
<protein>
    <submittedName>
        <fullName evidence="1">Septum formation inhibitor Maf</fullName>
    </submittedName>
</protein>
<evidence type="ECO:0000313" key="1">
    <source>
        <dbReference type="EMBL" id="TBN06881.1"/>
    </source>
</evidence>
<name>A0A4Q9FIL9_9FLAO</name>
<dbReference type="OrthoDB" id="5496093at2"/>
<comment type="caution">
    <text evidence="1">The sequence shown here is derived from an EMBL/GenBank/DDBJ whole genome shotgun (WGS) entry which is preliminary data.</text>
</comment>
<sequence length="304" mass="34689">MKAISSCTVIILGLLITCFGCKEESTKKDTLAINSSNQNAKPAQPLSQQFKDYWYAGKAEISSYKLEQARYGEMRDGTAVLIYVTEDFLPEIQVKADHKSDKNIPVLKLNATKNFNTGIYPYSIMQSTFYPVGNNQHAIKVSSSMQEWCGHVYAQLNNKDNFEIMSHSYFEGEADQNFKLDKAILENELWTQLRINPKSLPTGNIAVIPSLEFTRMKHIDIKPYQADATLTGDTYTLKYNNLNRSLIITFNPMFPYDILGWEETFQSGSQTMTTKATKLNTITSPYWQKNQNKHEVLRDSLKLN</sequence>
<keyword evidence="2" id="KW-1185">Reference proteome</keyword>
<dbReference type="EMBL" id="SIRT01000001">
    <property type="protein sequence ID" value="TBN06881.1"/>
    <property type="molecule type" value="Genomic_DNA"/>
</dbReference>
<dbReference type="RefSeq" id="WP_130962868.1">
    <property type="nucleotide sequence ID" value="NZ_SIRT01000001.1"/>
</dbReference>